<dbReference type="Pfam" id="PF00374">
    <property type="entry name" value="NiFeSe_Hases"/>
    <property type="match status" value="2"/>
</dbReference>
<comment type="caution">
    <text evidence="3">The sequence shown here is derived from an EMBL/GenBank/DDBJ whole genome shotgun (WGS) entry which is preliminary data.</text>
</comment>
<organism evidence="3">
    <name type="scientific">Ignisphaera aggregans</name>
    <dbReference type="NCBI Taxonomy" id="334771"/>
    <lineage>
        <taxon>Archaea</taxon>
        <taxon>Thermoproteota</taxon>
        <taxon>Thermoprotei</taxon>
        <taxon>Desulfurococcales</taxon>
        <taxon>Desulfurococcaceae</taxon>
        <taxon>Ignisphaera</taxon>
    </lineage>
</organism>
<keyword evidence="2" id="KW-0533">Nickel</keyword>
<feature type="binding site" evidence="2">
    <location>
        <position position="414"/>
    </location>
    <ligand>
        <name>Fe cation</name>
        <dbReference type="ChEBI" id="CHEBI:24875"/>
    </ligand>
</feature>
<dbReference type="GO" id="GO:0008901">
    <property type="term" value="F:ferredoxin hydrogenase activity"/>
    <property type="evidence" value="ECO:0007669"/>
    <property type="project" value="InterPro"/>
</dbReference>
<evidence type="ECO:0000313" key="3">
    <source>
        <dbReference type="EMBL" id="HEM67306.1"/>
    </source>
</evidence>
<feature type="binding site" evidence="2">
    <location>
        <position position="60"/>
    </location>
    <ligand>
        <name>Ni(2+)</name>
        <dbReference type="ChEBI" id="CHEBI:49786"/>
    </ligand>
</feature>
<feature type="binding site" evidence="2">
    <location>
        <position position="57"/>
    </location>
    <ligand>
        <name>Ni(2+)</name>
        <dbReference type="ChEBI" id="CHEBI:49786"/>
    </ligand>
</feature>
<dbReference type="InterPro" id="IPR018194">
    <property type="entry name" value="Ni-dep_hyd_lsu_Ni_BS"/>
</dbReference>
<keyword evidence="1" id="KW-0560">Oxidoreductase</keyword>
<dbReference type="EMBL" id="DSEU01000046">
    <property type="protein sequence ID" value="HEM67306.1"/>
    <property type="molecule type" value="Genomic_DNA"/>
</dbReference>
<keyword evidence="2" id="KW-0479">Metal-binding</keyword>
<comment type="cofactor">
    <cofactor evidence="2">
        <name>Ni(2+)</name>
        <dbReference type="ChEBI" id="CHEBI:49786"/>
    </cofactor>
</comment>
<feature type="binding site" evidence="2">
    <location>
        <position position="417"/>
    </location>
    <ligand>
        <name>Mg(2+)</name>
        <dbReference type="ChEBI" id="CHEBI:18420"/>
    </ligand>
</feature>
<accession>A0A7J2U3N3</accession>
<protein>
    <recommendedName>
        <fullName evidence="4">Ni/Fe hydrogenase subunit alpha</fullName>
    </recommendedName>
</protein>
<dbReference type="PROSITE" id="PS00508">
    <property type="entry name" value="NI_HGENASE_L_2"/>
    <property type="match status" value="1"/>
</dbReference>
<name>A0A7J2U3N3_9CREN</name>
<dbReference type="PANTHER" id="PTHR43600:SF4">
    <property type="entry name" value="CYTOSOLIC NIFE-HYDROGENASE, ALPHA SUBUNIT"/>
    <property type="match status" value="1"/>
</dbReference>
<dbReference type="InterPro" id="IPR029014">
    <property type="entry name" value="NiFe-Hase_large"/>
</dbReference>
<feature type="binding site" evidence="2">
    <location>
        <position position="411"/>
    </location>
    <ligand>
        <name>Ni(2+)</name>
        <dbReference type="ChEBI" id="CHEBI:49786"/>
    </ligand>
</feature>
<dbReference type="InterPro" id="IPR001501">
    <property type="entry name" value="Ni-dep_hyd_lsu"/>
</dbReference>
<evidence type="ECO:0008006" key="4">
    <source>
        <dbReference type="Google" id="ProtNLM"/>
    </source>
</evidence>
<reference evidence="3" key="1">
    <citation type="journal article" date="2020" name="mSystems">
        <title>Genome- and Community-Level Interaction Insights into Carbon Utilization and Element Cycling Functions of Hydrothermarchaeota in Hydrothermal Sediment.</title>
        <authorList>
            <person name="Zhou Z."/>
            <person name="Liu Y."/>
            <person name="Xu W."/>
            <person name="Pan J."/>
            <person name="Luo Z.H."/>
            <person name="Li M."/>
        </authorList>
    </citation>
    <scope>NUCLEOTIDE SEQUENCE [LARGE SCALE GENOMIC DNA]</scope>
    <source>
        <strain evidence="3">SpSt-125</strain>
    </source>
</reference>
<dbReference type="PANTHER" id="PTHR43600">
    <property type="entry name" value="COENZYME F420 HYDROGENASE, SUBUNIT ALPHA"/>
    <property type="match status" value="1"/>
</dbReference>
<evidence type="ECO:0000256" key="1">
    <source>
        <dbReference type="ARBA" id="ARBA00023002"/>
    </source>
</evidence>
<dbReference type="GO" id="GO:0016151">
    <property type="term" value="F:nickel cation binding"/>
    <property type="evidence" value="ECO:0007669"/>
    <property type="project" value="InterPro"/>
</dbReference>
<comment type="cofactor">
    <cofactor evidence="2">
        <name>Fe cation</name>
        <dbReference type="ChEBI" id="CHEBI:24875"/>
    </cofactor>
</comment>
<proteinExistence type="predicted"/>
<keyword evidence="2" id="KW-0460">Magnesium</keyword>
<feature type="binding site" evidence="2">
    <location>
        <position position="38"/>
    </location>
    <ligand>
        <name>Mg(2+)</name>
        <dbReference type="ChEBI" id="CHEBI:18420"/>
    </ligand>
</feature>
<sequence length="426" mass="47434">MKAVLTRVEGEGGILVVERGGYVENVFYEISEAPRFFEYIVVGRNAERVVDIVSRVCGLCGVSYSLVAAEAFEKCLGIEVDPEIRMLRAALHLAERVKSHVIHVFYMNLPEIAQAKSFAEFLQRNPQISRYAQDVLMWSRKAMEVFGGRFHNVVNIKIGGVYRVPDKSDVEKLEKEIATVIKAFTEFASFVLSIKPSDVVQNVKIHQVSLYSSSSEYPHLSDRVSLDGDVYSVAEFYKSISRAMQVQYSTALHYRVKGVESFVVGPFARFNQSYSKLSKEVRDFVEMYDWSPPLHSIMHSYVARIAEAYDALLTLEKYLDTFKSSAITNTSSIASTKSGAVCEYAVEAPRGILYHRYIVDIGKVKICDIITPTAQNLAAMSDIATAAIRGRKADASSIAIAKRIAISFDPCISCSVHALPVKIITA</sequence>
<keyword evidence="2" id="KW-0408">Iron</keyword>
<gene>
    <name evidence="3" type="ORF">ENO26_07075</name>
</gene>
<evidence type="ECO:0000256" key="2">
    <source>
        <dbReference type="PIRSR" id="PIRSR601501-1"/>
    </source>
</evidence>
<dbReference type="SUPFAM" id="SSF56762">
    <property type="entry name" value="HydB/Nqo4-like"/>
    <property type="match status" value="1"/>
</dbReference>
<feature type="binding site" evidence="2">
    <location>
        <position position="60"/>
    </location>
    <ligand>
        <name>Fe cation</name>
        <dbReference type="ChEBI" id="CHEBI:24875"/>
    </ligand>
</feature>
<dbReference type="Gene3D" id="1.10.645.10">
    <property type="entry name" value="Cytochrome-c3 Hydrogenase, chain B"/>
    <property type="match status" value="1"/>
</dbReference>
<dbReference type="AlphaFoldDB" id="A0A7J2U3N3"/>
<feature type="binding site" evidence="2">
    <location>
        <position position="369"/>
    </location>
    <ligand>
        <name>Mg(2+)</name>
        <dbReference type="ChEBI" id="CHEBI:18420"/>
    </ligand>
</feature>